<reference evidence="1" key="1">
    <citation type="journal article" date="2019" name="bioRxiv">
        <title>The Genome of the Zebra Mussel, Dreissena polymorpha: A Resource for Invasive Species Research.</title>
        <authorList>
            <person name="McCartney M.A."/>
            <person name="Auch B."/>
            <person name="Kono T."/>
            <person name="Mallez S."/>
            <person name="Zhang Y."/>
            <person name="Obille A."/>
            <person name="Becker A."/>
            <person name="Abrahante J.E."/>
            <person name="Garbe J."/>
            <person name="Badalamenti J.P."/>
            <person name="Herman A."/>
            <person name="Mangelson H."/>
            <person name="Liachko I."/>
            <person name="Sullivan S."/>
            <person name="Sone E.D."/>
            <person name="Koren S."/>
            <person name="Silverstein K.A.T."/>
            <person name="Beckman K.B."/>
            <person name="Gohl D.M."/>
        </authorList>
    </citation>
    <scope>NUCLEOTIDE SEQUENCE</scope>
    <source>
        <strain evidence="1">Duluth1</strain>
        <tissue evidence="1">Whole animal</tissue>
    </source>
</reference>
<proteinExistence type="predicted"/>
<accession>A0A9D4FPW9</accession>
<reference evidence="1" key="2">
    <citation type="submission" date="2020-11" db="EMBL/GenBank/DDBJ databases">
        <authorList>
            <person name="McCartney M.A."/>
            <person name="Auch B."/>
            <person name="Kono T."/>
            <person name="Mallez S."/>
            <person name="Becker A."/>
            <person name="Gohl D.M."/>
            <person name="Silverstein K.A.T."/>
            <person name="Koren S."/>
            <person name="Bechman K.B."/>
            <person name="Herman A."/>
            <person name="Abrahante J.E."/>
            <person name="Garbe J."/>
        </authorList>
    </citation>
    <scope>NUCLEOTIDE SEQUENCE</scope>
    <source>
        <strain evidence="1">Duluth1</strain>
        <tissue evidence="1">Whole animal</tissue>
    </source>
</reference>
<evidence type="ECO:0000313" key="1">
    <source>
        <dbReference type="EMBL" id="KAH3801118.1"/>
    </source>
</evidence>
<comment type="caution">
    <text evidence="1">The sequence shown here is derived from an EMBL/GenBank/DDBJ whole genome shotgun (WGS) entry which is preliminary data.</text>
</comment>
<keyword evidence="2" id="KW-1185">Reference proteome</keyword>
<evidence type="ECO:0000313" key="2">
    <source>
        <dbReference type="Proteomes" id="UP000828390"/>
    </source>
</evidence>
<dbReference type="EMBL" id="JAIWYP010000007">
    <property type="protein sequence ID" value="KAH3801118.1"/>
    <property type="molecule type" value="Genomic_DNA"/>
</dbReference>
<protein>
    <submittedName>
        <fullName evidence="1">Uncharacterized protein</fullName>
    </submittedName>
</protein>
<dbReference type="AlphaFoldDB" id="A0A9D4FPW9"/>
<dbReference type="Proteomes" id="UP000828390">
    <property type="component" value="Unassembled WGS sequence"/>
</dbReference>
<gene>
    <name evidence="1" type="ORF">DPMN_154764</name>
</gene>
<organism evidence="1 2">
    <name type="scientific">Dreissena polymorpha</name>
    <name type="common">Zebra mussel</name>
    <name type="synonym">Mytilus polymorpha</name>
    <dbReference type="NCBI Taxonomy" id="45954"/>
    <lineage>
        <taxon>Eukaryota</taxon>
        <taxon>Metazoa</taxon>
        <taxon>Spiralia</taxon>
        <taxon>Lophotrochozoa</taxon>
        <taxon>Mollusca</taxon>
        <taxon>Bivalvia</taxon>
        <taxon>Autobranchia</taxon>
        <taxon>Heteroconchia</taxon>
        <taxon>Euheterodonta</taxon>
        <taxon>Imparidentia</taxon>
        <taxon>Neoheterodontei</taxon>
        <taxon>Myida</taxon>
        <taxon>Dreissenoidea</taxon>
        <taxon>Dreissenidae</taxon>
        <taxon>Dreissena</taxon>
    </lineage>
</organism>
<name>A0A9D4FPW9_DREPO</name>
<sequence length="73" mass="7897">MIVYTVHHRKGGAVNVYLLAATDAYDVDLARSSVICSGLSIRWMTRLKSRTNTCPSCVHAPSTSLSEASLRAS</sequence>